<dbReference type="GO" id="GO:0045893">
    <property type="term" value="P:positive regulation of DNA-templated transcription"/>
    <property type="evidence" value="ECO:0007669"/>
    <property type="project" value="UniProtKB-ARBA"/>
</dbReference>
<name>A0A8C6GNY3_MUSSI</name>
<keyword evidence="5" id="KW-0805">Transcription regulation</keyword>
<dbReference type="Proteomes" id="UP000694415">
    <property type="component" value="Unplaced"/>
</dbReference>
<dbReference type="InterPro" id="IPR019739">
    <property type="entry name" value="CTF/NFI_DNA-bd_CS"/>
</dbReference>
<comment type="subcellular location">
    <subcellularLocation>
        <location evidence="1">Nucleus</location>
    </subcellularLocation>
</comment>
<dbReference type="AlphaFoldDB" id="A0A8C6GNY3"/>
<evidence type="ECO:0000256" key="6">
    <source>
        <dbReference type="ARBA" id="ARBA00023125"/>
    </source>
</evidence>
<keyword evidence="9" id="KW-0539">Nucleus</keyword>
<evidence type="ECO:0000256" key="11">
    <source>
        <dbReference type="ARBA" id="ARBA00031941"/>
    </source>
</evidence>
<evidence type="ECO:0000256" key="8">
    <source>
        <dbReference type="ARBA" id="ARBA00023163"/>
    </source>
</evidence>
<dbReference type="PANTHER" id="PTHR11492:SF9">
    <property type="entry name" value="NUCLEAR FACTOR 1 C-TYPE"/>
    <property type="match status" value="1"/>
</dbReference>
<evidence type="ECO:0000256" key="9">
    <source>
        <dbReference type="ARBA" id="ARBA00023242"/>
    </source>
</evidence>
<dbReference type="Pfam" id="PF03165">
    <property type="entry name" value="MH1"/>
    <property type="match status" value="1"/>
</dbReference>
<dbReference type="SMART" id="SM00523">
    <property type="entry name" value="DWA"/>
    <property type="match status" value="1"/>
</dbReference>
<dbReference type="PANTHER" id="PTHR11492">
    <property type="entry name" value="NUCLEAR FACTOR I"/>
    <property type="match status" value="1"/>
</dbReference>
<keyword evidence="3" id="KW-0488">Methylation</keyword>
<evidence type="ECO:0000256" key="10">
    <source>
        <dbReference type="ARBA" id="ARBA00030530"/>
    </source>
</evidence>
<dbReference type="PROSITE" id="PS51080">
    <property type="entry name" value="CTF_NFI_2"/>
    <property type="match status" value="1"/>
</dbReference>
<feature type="region of interest" description="Disordered" evidence="12">
    <location>
        <begin position="197"/>
        <end position="222"/>
    </location>
</feature>
<keyword evidence="7" id="KW-0010">Activator</keyword>
<evidence type="ECO:0000256" key="12">
    <source>
        <dbReference type="SAM" id="MobiDB-lite"/>
    </source>
</evidence>
<keyword evidence="8" id="KW-0804">Transcription</keyword>
<dbReference type="GeneTree" id="ENSGT00950000182916"/>
<keyword evidence="6" id="KW-0238">DNA-binding</keyword>
<reference evidence="14" key="1">
    <citation type="submission" date="2025-08" db="UniProtKB">
        <authorList>
            <consortium name="Ensembl"/>
        </authorList>
    </citation>
    <scope>IDENTIFICATION</scope>
</reference>
<evidence type="ECO:0000256" key="3">
    <source>
        <dbReference type="ARBA" id="ARBA00022481"/>
    </source>
</evidence>
<keyword evidence="15" id="KW-1185">Reference proteome</keyword>
<dbReference type="InterPro" id="IPR019548">
    <property type="entry name" value="CTF/NFI_DNA-bd_N"/>
</dbReference>
<dbReference type="GO" id="GO:0000981">
    <property type="term" value="F:DNA-binding transcription factor activity, RNA polymerase II-specific"/>
    <property type="evidence" value="ECO:0007669"/>
    <property type="project" value="TreeGrafter"/>
</dbReference>
<proteinExistence type="predicted"/>
<dbReference type="GO" id="GO:0005634">
    <property type="term" value="C:nucleus"/>
    <property type="evidence" value="ECO:0007669"/>
    <property type="project" value="UniProtKB-SubCell"/>
</dbReference>
<accession>A0A8C6GNY3</accession>
<evidence type="ECO:0000256" key="1">
    <source>
        <dbReference type="ARBA" id="ARBA00004123"/>
    </source>
</evidence>
<dbReference type="InterPro" id="IPR020604">
    <property type="entry name" value="CTF/NFI_DNA-bd-dom"/>
</dbReference>
<evidence type="ECO:0000313" key="14">
    <source>
        <dbReference type="Ensembl" id="ENSMSIP00000008829.1"/>
    </source>
</evidence>
<dbReference type="Ensembl" id="ENSMSIT00000011250.1">
    <property type="protein sequence ID" value="ENSMSIP00000008829.1"/>
    <property type="gene ID" value="ENSMSIG00000007838.1"/>
</dbReference>
<sequence length="297" mass="33537">MGLILSLPASPQDEFHPFIEALLPHVRAFAYTWFNLQARKRKYFKKHEKRMSKDEERAVKDELLGEKAEVKQKWASRLLAKLRKDIRPECREDFVLAVTGKKAPGCVLSNPDQKGKMRRIDCLRQADKVWRLDLVMVILFKGIPLESTDGERLVKAAACAHPVLCVQPHHIGVAVKELDLYLAYFVRERGECGVGGAWRGQGHGQRPDPVQGGGVARGGTMDRGRSLDRVIVRSWVMVRGETMDRGGTVVKRQDCGHEQAVVRVMGRGRATDRGRTMDWRGVADRVIVRNRILSAAR</sequence>
<comment type="subunit">
    <text evidence="2">Binds DNA as a homodimer.</text>
</comment>
<protein>
    <recommendedName>
        <fullName evidence="11">CCAAT-box-binding transcription factor</fullName>
    </recommendedName>
    <alternativeName>
        <fullName evidence="10">TGGCA-binding protein</fullName>
    </alternativeName>
</protein>
<evidence type="ECO:0000259" key="13">
    <source>
        <dbReference type="PROSITE" id="PS51080"/>
    </source>
</evidence>
<dbReference type="InterPro" id="IPR003619">
    <property type="entry name" value="MAD_homology1_Dwarfin-type"/>
</dbReference>
<evidence type="ECO:0000256" key="2">
    <source>
        <dbReference type="ARBA" id="ARBA00011432"/>
    </source>
</evidence>
<dbReference type="GO" id="GO:0006260">
    <property type="term" value="P:DNA replication"/>
    <property type="evidence" value="ECO:0007669"/>
    <property type="project" value="UniProtKB-KW"/>
</dbReference>
<dbReference type="PROSITE" id="PS00349">
    <property type="entry name" value="CTF_NFI_1"/>
    <property type="match status" value="1"/>
</dbReference>
<evidence type="ECO:0000313" key="15">
    <source>
        <dbReference type="Proteomes" id="UP000694415"/>
    </source>
</evidence>
<evidence type="ECO:0000256" key="5">
    <source>
        <dbReference type="ARBA" id="ARBA00023015"/>
    </source>
</evidence>
<dbReference type="GO" id="GO:0000978">
    <property type="term" value="F:RNA polymerase II cis-regulatory region sequence-specific DNA binding"/>
    <property type="evidence" value="ECO:0007669"/>
    <property type="project" value="TreeGrafter"/>
</dbReference>
<dbReference type="Pfam" id="PF10524">
    <property type="entry name" value="NfI_DNAbd_pre-N"/>
    <property type="match status" value="1"/>
</dbReference>
<evidence type="ECO:0000256" key="4">
    <source>
        <dbReference type="ARBA" id="ARBA00022705"/>
    </source>
</evidence>
<organism evidence="14 15">
    <name type="scientific">Mus spicilegus</name>
    <name type="common">Mound-building mouse</name>
    <dbReference type="NCBI Taxonomy" id="10103"/>
    <lineage>
        <taxon>Eukaryota</taxon>
        <taxon>Metazoa</taxon>
        <taxon>Chordata</taxon>
        <taxon>Craniata</taxon>
        <taxon>Vertebrata</taxon>
        <taxon>Euteleostomi</taxon>
        <taxon>Mammalia</taxon>
        <taxon>Eutheria</taxon>
        <taxon>Euarchontoglires</taxon>
        <taxon>Glires</taxon>
        <taxon>Rodentia</taxon>
        <taxon>Myomorpha</taxon>
        <taxon>Muroidea</taxon>
        <taxon>Muridae</taxon>
        <taxon>Murinae</taxon>
        <taxon>Mus</taxon>
        <taxon>Mus</taxon>
    </lineage>
</organism>
<dbReference type="InterPro" id="IPR000647">
    <property type="entry name" value="CTF/NFI"/>
</dbReference>
<evidence type="ECO:0000256" key="7">
    <source>
        <dbReference type="ARBA" id="ARBA00023159"/>
    </source>
</evidence>
<reference evidence="14" key="2">
    <citation type="submission" date="2025-09" db="UniProtKB">
        <authorList>
            <consortium name="Ensembl"/>
        </authorList>
    </citation>
    <scope>IDENTIFICATION</scope>
</reference>
<keyword evidence="4" id="KW-0235">DNA replication</keyword>
<feature type="domain" description="CTF/NF-I" evidence="13">
    <location>
        <begin position="4"/>
        <end position="197"/>
    </location>
</feature>